<evidence type="ECO:0000256" key="1">
    <source>
        <dbReference type="ARBA" id="ARBA00004251"/>
    </source>
</evidence>
<dbReference type="Gramene" id="CDY12718">
    <property type="protein sequence ID" value="CDY12718"/>
    <property type="gene ID" value="GSBRNA2T00070258001"/>
</dbReference>
<keyword evidence="8 12" id="KW-1133">Transmembrane helix</keyword>
<evidence type="ECO:0000256" key="6">
    <source>
        <dbReference type="ARBA" id="ARBA00022729"/>
    </source>
</evidence>
<feature type="transmembrane region" description="Helical" evidence="12">
    <location>
        <begin position="506"/>
        <end position="530"/>
    </location>
</feature>
<keyword evidence="9 12" id="KW-0472">Membrane</keyword>
<dbReference type="Pfam" id="PF23598">
    <property type="entry name" value="LRR_14"/>
    <property type="match status" value="1"/>
</dbReference>
<keyword evidence="3" id="KW-1003">Cell membrane</keyword>
<sequence>MIRSLCLIFSIYNSVLVFASHAKHLCRPDQKEALWEFKSEFYVHGFHSDGTPVDKKTERWKNNIDCCSWDGISCDPKTGKVVELDLTDSFLNGPLRSNSSLFRLQHLHILNLGSNNLSGILPDSISNLKYLRGLSLSGCSFYGQIPSSLGNLSFLTNLDLSHNDFVGELPDSMGNLKQLTDLGLDHNKISGDFPHVLLNMSELTQIDIGSNQFEGMLPANMSSLSKLVYFDINENSFYGSIPPSLFMIPSLIQLYMGRNSFSGPLEIGNISSLSTLGFLALGENNFNGPIPRFISKLVGLWYLDLALWNTEKGKFPKFLEMQTSLSYLDISANQIKGQVPKWLWRLPLLRYVNISQNSFTGFEGSAGIIQRSEILLLLEFCHHIPESISLLKELIVLNMSNNAFTGHISPSLENLTNLQSLDLSQNRLSGEIPPELGKLTFLARMNFSYNMLEGPIPQGTQIQSQSSSSFADNPMLCGVPLQETCGRGDDATTQEQEDEDGEKDQVLSWIAAAIGYVPGVFCGVVIGHILSSYKRDCPNSKDVKPWSSDPLSVLRRRRSDTAEFMEGLCDMNLREETLGQASSVRVVSPHVLLLRDVM</sequence>
<dbReference type="InterPro" id="IPR032675">
    <property type="entry name" value="LRR_dom_sf"/>
</dbReference>
<comment type="similarity">
    <text evidence="2">Belongs to the RLP family.</text>
</comment>
<dbReference type="InterPro" id="IPR001611">
    <property type="entry name" value="Leu-rich_rpt"/>
</dbReference>
<feature type="chain" id="PRO_5001734710" evidence="13">
    <location>
        <begin position="23"/>
        <end position="598"/>
    </location>
</feature>
<feature type="signal peptide" evidence="13">
    <location>
        <begin position="1"/>
        <end position="22"/>
    </location>
</feature>
<evidence type="ECO:0000256" key="13">
    <source>
        <dbReference type="SAM" id="SignalP"/>
    </source>
</evidence>
<evidence type="ECO:0000256" key="10">
    <source>
        <dbReference type="ARBA" id="ARBA00023170"/>
    </source>
</evidence>
<evidence type="ECO:0000256" key="8">
    <source>
        <dbReference type="ARBA" id="ARBA00022989"/>
    </source>
</evidence>
<reference evidence="16 17" key="1">
    <citation type="journal article" date="2014" name="Science">
        <title>Plant genetics. Early allopolyploid evolution in the post-Neolithic Brassica napus oilseed genome.</title>
        <authorList>
            <person name="Chalhoub B."/>
            <person name="Denoeud F."/>
            <person name="Liu S."/>
            <person name="Parkin I.A."/>
            <person name="Tang H."/>
            <person name="Wang X."/>
            <person name="Chiquet J."/>
            <person name="Belcram H."/>
            <person name="Tong C."/>
            <person name="Samans B."/>
            <person name="Correa M."/>
            <person name="Da Silva C."/>
            <person name="Just J."/>
            <person name="Falentin C."/>
            <person name="Koh C.S."/>
            <person name="Le Clainche I."/>
            <person name="Bernard M."/>
            <person name="Bento P."/>
            <person name="Noel B."/>
            <person name="Labadie K."/>
            <person name="Alberti A."/>
            <person name="Charles M."/>
            <person name="Arnaud D."/>
            <person name="Guo H."/>
            <person name="Daviaud C."/>
            <person name="Alamery S."/>
            <person name="Jabbari K."/>
            <person name="Zhao M."/>
            <person name="Edger P.P."/>
            <person name="Chelaifa H."/>
            <person name="Tack D."/>
            <person name="Lassalle G."/>
            <person name="Mestiri I."/>
            <person name="Schnel N."/>
            <person name="Le Paslier M.C."/>
            <person name="Fan G."/>
            <person name="Renault V."/>
            <person name="Bayer P.E."/>
            <person name="Golicz A.A."/>
            <person name="Manoli S."/>
            <person name="Lee T.H."/>
            <person name="Thi V.H."/>
            <person name="Chalabi S."/>
            <person name="Hu Q."/>
            <person name="Fan C."/>
            <person name="Tollenaere R."/>
            <person name="Lu Y."/>
            <person name="Battail C."/>
            <person name="Shen J."/>
            <person name="Sidebottom C.H."/>
            <person name="Wang X."/>
            <person name="Canaguier A."/>
            <person name="Chauveau A."/>
            <person name="Berard A."/>
            <person name="Deniot G."/>
            <person name="Guan M."/>
            <person name="Liu Z."/>
            <person name="Sun F."/>
            <person name="Lim Y.P."/>
            <person name="Lyons E."/>
            <person name="Town C.D."/>
            <person name="Bancroft I."/>
            <person name="Wang X."/>
            <person name="Meng J."/>
            <person name="Ma J."/>
            <person name="Pires J.C."/>
            <person name="King G.J."/>
            <person name="Brunel D."/>
            <person name="Delourme R."/>
            <person name="Renard M."/>
            <person name="Aury J.M."/>
            <person name="Adams K.L."/>
            <person name="Batley J."/>
            <person name="Snowdon R.J."/>
            <person name="Tost J."/>
            <person name="Edwards D."/>
            <person name="Zhou Y."/>
            <person name="Hua W."/>
            <person name="Sharpe A.G."/>
            <person name="Paterson A.H."/>
            <person name="Guan C."/>
            <person name="Wincker P."/>
        </authorList>
    </citation>
    <scope>NUCLEOTIDE SEQUENCE [LARGE SCALE GENOMIC DNA]</scope>
    <source>
        <strain evidence="17">cv. Darmor-bzh</strain>
    </source>
</reference>
<dbReference type="GO" id="GO:0005886">
    <property type="term" value="C:plasma membrane"/>
    <property type="evidence" value="ECO:0007669"/>
    <property type="project" value="UniProtKB-SubCell"/>
</dbReference>
<dbReference type="InterPro" id="IPR013210">
    <property type="entry name" value="LRR_N_plant-typ"/>
</dbReference>
<dbReference type="SMART" id="SM00369">
    <property type="entry name" value="LRR_TYP"/>
    <property type="match status" value="3"/>
</dbReference>
<dbReference type="FunFam" id="3.80.10.10:FF:000095">
    <property type="entry name" value="LRR receptor-like serine/threonine-protein kinase GSO1"/>
    <property type="match status" value="1"/>
</dbReference>
<evidence type="ECO:0000256" key="7">
    <source>
        <dbReference type="ARBA" id="ARBA00022737"/>
    </source>
</evidence>
<dbReference type="Proteomes" id="UP000028999">
    <property type="component" value="Unassembled WGS sequence"/>
</dbReference>
<dbReference type="InterPro" id="IPR055414">
    <property type="entry name" value="LRR_R13L4/SHOC2-like"/>
</dbReference>
<evidence type="ECO:0000256" key="12">
    <source>
        <dbReference type="SAM" id="Phobius"/>
    </source>
</evidence>
<accession>A0A078FKM6</accession>
<dbReference type="FunFam" id="3.80.10.10:FF:000111">
    <property type="entry name" value="LRR receptor-like serine/threonine-protein kinase ERECTA"/>
    <property type="match status" value="1"/>
</dbReference>
<evidence type="ECO:0000256" key="11">
    <source>
        <dbReference type="ARBA" id="ARBA00023180"/>
    </source>
</evidence>
<keyword evidence="6 13" id="KW-0732">Signal</keyword>
<dbReference type="AlphaFoldDB" id="A0A078FKM6"/>
<dbReference type="SUPFAM" id="SSF52058">
    <property type="entry name" value="L domain-like"/>
    <property type="match status" value="2"/>
</dbReference>
<dbReference type="Pfam" id="PF00560">
    <property type="entry name" value="LRR_1"/>
    <property type="match status" value="3"/>
</dbReference>
<evidence type="ECO:0000313" key="16">
    <source>
        <dbReference type="EMBL" id="CDY12718.1"/>
    </source>
</evidence>
<keyword evidence="5 12" id="KW-0812">Transmembrane</keyword>
<dbReference type="PRINTS" id="PR00019">
    <property type="entry name" value="LEURICHRPT"/>
</dbReference>
<dbReference type="GO" id="GO:0033612">
    <property type="term" value="F:receptor serine/threonine kinase binding"/>
    <property type="evidence" value="ECO:0000318"/>
    <property type="project" value="GO_Central"/>
</dbReference>
<keyword evidence="4" id="KW-0433">Leucine-rich repeat</keyword>
<keyword evidence="10" id="KW-0675">Receptor</keyword>
<protein>
    <submittedName>
        <fullName evidence="16">BnaC04g29230D protein</fullName>
    </submittedName>
</protein>
<evidence type="ECO:0000256" key="4">
    <source>
        <dbReference type="ARBA" id="ARBA00022614"/>
    </source>
</evidence>
<dbReference type="EMBL" id="LK032026">
    <property type="protein sequence ID" value="CDY12718.1"/>
    <property type="molecule type" value="Genomic_DNA"/>
</dbReference>
<dbReference type="PANTHER" id="PTHR48065">
    <property type="entry name" value="OS10G0469600 PROTEIN"/>
    <property type="match status" value="1"/>
</dbReference>
<keyword evidence="17" id="KW-1185">Reference proteome</keyword>
<evidence type="ECO:0000256" key="2">
    <source>
        <dbReference type="ARBA" id="ARBA00009592"/>
    </source>
</evidence>
<dbReference type="Gene3D" id="3.80.10.10">
    <property type="entry name" value="Ribonuclease Inhibitor"/>
    <property type="match status" value="3"/>
</dbReference>
<dbReference type="PANTHER" id="PTHR48065:SF11">
    <property type="entry name" value="OS11G0213300 PROTEIN"/>
    <property type="match status" value="1"/>
</dbReference>
<gene>
    <name evidence="16" type="primary">BnaC04g29230D</name>
    <name evidence="16" type="ORF">GSBRNA2T00070258001</name>
</gene>
<dbReference type="InterPro" id="IPR003591">
    <property type="entry name" value="Leu-rich_rpt_typical-subtyp"/>
</dbReference>
<feature type="domain" description="Leucine-rich repeat-containing N-terminal plant-type" evidence="14">
    <location>
        <begin position="28"/>
        <end position="75"/>
    </location>
</feature>
<dbReference type="STRING" id="3708.A0A078FKM6"/>
<evidence type="ECO:0000259" key="14">
    <source>
        <dbReference type="Pfam" id="PF08263"/>
    </source>
</evidence>
<dbReference type="GO" id="GO:0016020">
    <property type="term" value="C:membrane"/>
    <property type="evidence" value="ECO:0000318"/>
    <property type="project" value="GO_Central"/>
</dbReference>
<evidence type="ECO:0000259" key="15">
    <source>
        <dbReference type="Pfam" id="PF23598"/>
    </source>
</evidence>
<evidence type="ECO:0000256" key="9">
    <source>
        <dbReference type="ARBA" id="ARBA00023136"/>
    </source>
</evidence>
<dbReference type="Pfam" id="PF08263">
    <property type="entry name" value="LRRNT_2"/>
    <property type="match status" value="1"/>
</dbReference>
<evidence type="ECO:0000256" key="3">
    <source>
        <dbReference type="ARBA" id="ARBA00022475"/>
    </source>
</evidence>
<dbReference type="PROSITE" id="PS51450">
    <property type="entry name" value="LRR"/>
    <property type="match status" value="1"/>
</dbReference>
<proteinExistence type="inferred from homology"/>
<name>A0A078FKM6_BRANA</name>
<dbReference type="PaxDb" id="3708-A0A078FKM6"/>
<feature type="domain" description="Disease resistance R13L4/SHOC-2-like LRR" evidence="15">
    <location>
        <begin position="99"/>
        <end position="208"/>
    </location>
</feature>
<dbReference type="OMA" id="RGICELF"/>
<comment type="subcellular location">
    <subcellularLocation>
        <location evidence="1">Cell membrane</location>
        <topology evidence="1">Single-pass type I membrane protein</topology>
    </subcellularLocation>
</comment>
<organism evidence="16 17">
    <name type="scientific">Brassica napus</name>
    <name type="common">Rape</name>
    <dbReference type="NCBI Taxonomy" id="3708"/>
    <lineage>
        <taxon>Eukaryota</taxon>
        <taxon>Viridiplantae</taxon>
        <taxon>Streptophyta</taxon>
        <taxon>Embryophyta</taxon>
        <taxon>Tracheophyta</taxon>
        <taxon>Spermatophyta</taxon>
        <taxon>Magnoliopsida</taxon>
        <taxon>eudicotyledons</taxon>
        <taxon>Gunneridae</taxon>
        <taxon>Pentapetalae</taxon>
        <taxon>rosids</taxon>
        <taxon>malvids</taxon>
        <taxon>Brassicales</taxon>
        <taxon>Brassicaceae</taxon>
        <taxon>Brassiceae</taxon>
        <taxon>Brassica</taxon>
    </lineage>
</organism>
<evidence type="ECO:0000313" key="17">
    <source>
        <dbReference type="Proteomes" id="UP000028999"/>
    </source>
</evidence>
<keyword evidence="7" id="KW-0677">Repeat</keyword>
<keyword evidence="11" id="KW-0325">Glycoprotein</keyword>
<evidence type="ECO:0000256" key="5">
    <source>
        <dbReference type="ARBA" id="ARBA00022692"/>
    </source>
</evidence>